<evidence type="ECO:0000256" key="2">
    <source>
        <dbReference type="ARBA" id="ARBA00009993"/>
    </source>
</evidence>
<keyword evidence="5" id="KW-0732">Signal</keyword>
<dbReference type="InterPro" id="IPR016897">
    <property type="entry name" value="SKP1"/>
</dbReference>
<feature type="chain" id="PRO_5041700362" description="SKP1-like protein" evidence="5">
    <location>
        <begin position="30"/>
        <end position="171"/>
    </location>
</feature>
<evidence type="ECO:0008006" key="10">
    <source>
        <dbReference type="Google" id="ProtNLM"/>
    </source>
</evidence>
<dbReference type="InterPro" id="IPR036296">
    <property type="entry name" value="SKP1-like_dim_sf"/>
</dbReference>
<dbReference type="InterPro" id="IPR016072">
    <property type="entry name" value="Skp1_comp_dimer"/>
</dbReference>
<feature type="signal peptide" evidence="5">
    <location>
        <begin position="1"/>
        <end position="29"/>
    </location>
</feature>
<accession>A0AA89ACW9</accession>
<dbReference type="Gene3D" id="3.30.710.10">
    <property type="entry name" value="Potassium Channel Kv1.1, Chain A"/>
    <property type="match status" value="1"/>
</dbReference>
<evidence type="ECO:0000313" key="9">
    <source>
        <dbReference type="Proteomes" id="UP001188597"/>
    </source>
</evidence>
<feature type="region of interest" description="Disordered" evidence="4">
    <location>
        <begin position="151"/>
        <end position="171"/>
    </location>
</feature>
<feature type="compositionally biased region" description="Basic and acidic residues" evidence="4">
    <location>
        <begin position="151"/>
        <end position="164"/>
    </location>
</feature>
<feature type="domain" description="SKP1 component POZ" evidence="7">
    <location>
        <begin position="51"/>
        <end position="77"/>
    </location>
</feature>
<reference evidence="8" key="1">
    <citation type="submission" date="2022-12" db="EMBL/GenBank/DDBJ databases">
        <title>Draft genome assemblies for two species of Escallonia (Escalloniales).</title>
        <authorList>
            <person name="Chanderbali A."/>
            <person name="Dervinis C."/>
            <person name="Anghel I."/>
            <person name="Soltis D."/>
            <person name="Soltis P."/>
            <person name="Zapata F."/>
        </authorList>
    </citation>
    <scope>NUCLEOTIDE SEQUENCE</scope>
    <source>
        <strain evidence="8">UCBG64.0493</strain>
        <tissue evidence="8">Leaf</tissue>
    </source>
</reference>
<dbReference type="AlphaFoldDB" id="A0AA89ACW9"/>
<name>A0AA89ACW9_9ASTE</name>
<dbReference type="EMBL" id="JAVXUP010003756">
    <property type="protein sequence ID" value="KAK2998217.1"/>
    <property type="molecule type" value="Genomic_DNA"/>
</dbReference>
<evidence type="ECO:0000256" key="3">
    <source>
        <dbReference type="ARBA" id="ARBA00022786"/>
    </source>
</evidence>
<evidence type="ECO:0000256" key="4">
    <source>
        <dbReference type="SAM" id="MobiDB-lite"/>
    </source>
</evidence>
<sequence length="171" mass="19064">MEKQQTPFGFHKLIFILLILLSVSMSALGRDILSDIIELKIESHIASGGNFDSVTVELPNLTGKTLAKVIEYCKKHEESSEKTGELSEKWDGEFIGGVEVGMLMDLFLAGYELKIKGLNDLAASRIGGMMLGKTPEEIRVIFDIKEDPLCKKSKSPKEGERFARDNPWAFQ</sequence>
<dbReference type="GO" id="GO:0006511">
    <property type="term" value="P:ubiquitin-dependent protein catabolic process"/>
    <property type="evidence" value="ECO:0007669"/>
    <property type="project" value="InterPro"/>
</dbReference>
<keyword evidence="9" id="KW-1185">Reference proteome</keyword>
<dbReference type="SMART" id="SM00512">
    <property type="entry name" value="Skp1"/>
    <property type="match status" value="1"/>
</dbReference>
<dbReference type="SUPFAM" id="SSF54695">
    <property type="entry name" value="POZ domain"/>
    <property type="match status" value="1"/>
</dbReference>
<dbReference type="InterPro" id="IPR011333">
    <property type="entry name" value="SKP1/BTB/POZ_sf"/>
</dbReference>
<evidence type="ECO:0000256" key="1">
    <source>
        <dbReference type="ARBA" id="ARBA00004906"/>
    </source>
</evidence>
<dbReference type="InterPro" id="IPR001232">
    <property type="entry name" value="SKP1-like"/>
</dbReference>
<dbReference type="InterPro" id="IPR016073">
    <property type="entry name" value="Skp1_comp_POZ"/>
</dbReference>
<organism evidence="8 9">
    <name type="scientific">Escallonia herrerae</name>
    <dbReference type="NCBI Taxonomy" id="1293975"/>
    <lineage>
        <taxon>Eukaryota</taxon>
        <taxon>Viridiplantae</taxon>
        <taxon>Streptophyta</taxon>
        <taxon>Embryophyta</taxon>
        <taxon>Tracheophyta</taxon>
        <taxon>Spermatophyta</taxon>
        <taxon>Magnoliopsida</taxon>
        <taxon>eudicotyledons</taxon>
        <taxon>Gunneridae</taxon>
        <taxon>Pentapetalae</taxon>
        <taxon>asterids</taxon>
        <taxon>campanulids</taxon>
        <taxon>Escalloniales</taxon>
        <taxon>Escalloniaceae</taxon>
        <taxon>Escallonia</taxon>
    </lineage>
</organism>
<gene>
    <name evidence="8" type="ORF">RJ639_022720</name>
</gene>
<evidence type="ECO:0000256" key="5">
    <source>
        <dbReference type="SAM" id="SignalP"/>
    </source>
</evidence>
<feature type="domain" description="SKP1 component dimerisation" evidence="6">
    <location>
        <begin position="116"/>
        <end position="169"/>
    </location>
</feature>
<evidence type="ECO:0000259" key="7">
    <source>
        <dbReference type="Pfam" id="PF03931"/>
    </source>
</evidence>
<comment type="pathway">
    <text evidence="1">Protein modification; protein ubiquitination.</text>
</comment>
<proteinExistence type="inferred from homology"/>
<protein>
    <recommendedName>
        <fullName evidence="10">SKP1-like protein</fullName>
    </recommendedName>
</protein>
<comment type="similarity">
    <text evidence="2">Belongs to the SKP1 family.</text>
</comment>
<evidence type="ECO:0000313" key="8">
    <source>
        <dbReference type="EMBL" id="KAK2998217.1"/>
    </source>
</evidence>
<comment type="caution">
    <text evidence="8">The sequence shown here is derived from an EMBL/GenBank/DDBJ whole genome shotgun (WGS) entry which is preliminary data.</text>
</comment>
<dbReference type="SUPFAM" id="SSF81382">
    <property type="entry name" value="Skp1 dimerisation domain-like"/>
    <property type="match status" value="1"/>
</dbReference>
<dbReference type="PANTHER" id="PTHR11165">
    <property type="entry name" value="SKP1"/>
    <property type="match status" value="1"/>
</dbReference>
<keyword evidence="3" id="KW-0833">Ubl conjugation pathway</keyword>
<dbReference type="GO" id="GO:0009867">
    <property type="term" value="P:jasmonic acid mediated signaling pathway"/>
    <property type="evidence" value="ECO:0007669"/>
    <property type="project" value="UniProtKB-ARBA"/>
</dbReference>
<dbReference type="Pfam" id="PF03931">
    <property type="entry name" value="Skp1_POZ"/>
    <property type="match status" value="1"/>
</dbReference>
<evidence type="ECO:0000259" key="6">
    <source>
        <dbReference type="Pfam" id="PF01466"/>
    </source>
</evidence>
<dbReference type="Pfam" id="PF01466">
    <property type="entry name" value="Skp1"/>
    <property type="match status" value="1"/>
</dbReference>
<dbReference type="Proteomes" id="UP001188597">
    <property type="component" value="Unassembled WGS sequence"/>
</dbReference>